<gene>
    <name evidence="1" type="ORF">OMP40_01035</name>
</gene>
<proteinExistence type="predicted"/>
<keyword evidence="2" id="KW-1185">Reference proteome</keyword>
<dbReference type="AlphaFoldDB" id="A0A9X4QQL1"/>
<reference evidence="1" key="1">
    <citation type="submission" date="2022-10" db="EMBL/GenBank/DDBJ databases">
        <title>Comparative genomic analysis of Cohnella hashimotonis sp. nov., isolated from the International Space Station.</title>
        <authorList>
            <person name="Simpson A."/>
            <person name="Venkateswaran K."/>
        </authorList>
    </citation>
    <scope>NUCLEOTIDE SEQUENCE</scope>
    <source>
        <strain evidence="1">DSM 28161</strain>
    </source>
</reference>
<evidence type="ECO:0000313" key="2">
    <source>
        <dbReference type="Proteomes" id="UP001153404"/>
    </source>
</evidence>
<comment type="caution">
    <text evidence="1">The sequence shown here is derived from an EMBL/GenBank/DDBJ whole genome shotgun (WGS) entry which is preliminary data.</text>
</comment>
<protein>
    <submittedName>
        <fullName evidence="1">Uncharacterized protein</fullName>
    </submittedName>
</protein>
<organism evidence="1 2">
    <name type="scientific">Cohnella rhizosphaerae</name>
    <dbReference type="NCBI Taxonomy" id="1457232"/>
    <lineage>
        <taxon>Bacteria</taxon>
        <taxon>Bacillati</taxon>
        <taxon>Bacillota</taxon>
        <taxon>Bacilli</taxon>
        <taxon>Bacillales</taxon>
        <taxon>Paenibacillaceae</taxon>
        <taxon>Cohnella</taxon>
    </lineage>
</organism>
<dbReference type="RefSeq" id="WP_277528444.1">
    <property type="nucleotide sequence ID" value="NZ_JAPDIA010000001.1"/>
</dbReference>
<dbReference type="EMBL" id="JAPDIA010000001">
    <property type="protein sequence ID" value="MDG0808151.1"/>
    <property type="molecule type" value="Genomic_DNA"/>
</dbReference>
<dbReference type="Proteomes" id="UP001153404">
    <property type="component" value="Unassembled WGS sequence"/>
</dbReference>
<accession>A0A9X4QQL1</accession>
<sequence>MKDQELPSQEDRKHPERVDKYVVGEDFFVIGEAREGRMVVVAHVPIQKGDADRFEGRIHQKYADK</sequence>
<evidence type="ECO:0000313" key="1">
    <source>
        <dbReference type="EMBL" id="MDG0808151.1"/>
    </source>
</evidence>
<name>A0A9X4QQL1_9BACL</name>